<dbReference type="Gene3D" id="1.10.287.690">
    <property type="entry name" value="Helix hairpin bin"/>
    <property type="match status" value="1"/>
</dbReference>
<dbReference type="InterPro" id="IPR036397">
    <property type="entry name" value="RNaseH_sf"/>
</dbReference>
<dbReference type="PANTHER" id="PTHR33568:SF3">
    <property type="entry name" value="DNA-DIRECTED DNA POLYMERASE"/>
    <property type="match status" value="1"/>
</dbReference>
<comment type="caution">
    <text evidence="10">The sequence shown here is derived from an EMBL/GenBank/DDBJ whole genome shotgun (WGS) entry which is preliminary data.</text>
</comment>
<evidence type="ECO:0000259" key="9">
    <source>
        <dbReference type="Pfam" id="PF03175"/>
    </source>
</evidence>
<dbReference type="EMBL" id="CANHGI010000001">
    <property type="protein sequence ID" value="CAI5438227.1"/>
    <property type="molecule type" value="Genomic_DNA"/>
</dbReference>
<reference evidence="10" key="1">
    <citation type="submission" date="2022-11" db="EMBL/GenBank/DDBJ databases">
        <authorList>
            <person name="Kikuchi T."/>
        </authorList>
    </citation>
    <scope>NUCLEOTIDE SEQUENCE</scope>
    <source>
        <strain evidence="10">PS1010</strain>
    </source>
</reference>
<evidence type="ECO:0000256" key="7">
    <source>
        <dbReference type="ARBA" id="ARBA00023125"/>
    </source>
</evidence>
<evidence type="ECO:0000256" key="1">
    <source>
        <dbReference type="ARBA" id="ARBA00005755"/>
    </source>
</evidence>
<keyword evidence="5" id="KW-0235">DNA replication</keyword>
<protein>
    <recommendedName>
        <fullName evidence="2">DNA-directed DNA polymerase</fullName>
        <ecNumber evidence="2">2.7.7.7</ecNumber>
    </recommendedName>
</protein>
<dbReference type="SUPFAM" id="SSF56672">
    <property type="entry name" value="DNA/RNA polymerases"/>
    <property type="match status" value="1"/>
</dbReference>
<dbReference type="GO" id="GO:0003887">
    <property type="term" value="F:DNA-directed DNA polymerase activity"/>
    <property type="evidence" value="ECO:0007669"/>
    <property type="project" value="UniProtKB-KW"/>
</dbReference>
<proteinExistence type="inferred from homology"/>
<evidence type="ECO:0000256" key="8">
    <source>
        <dbReference type="ARBA" id="ARBA00049244"/>
    </source>
</evidence>
<evidence type="ECO:0000256" key="3">
    <source>
        <dbReference type="ARBA" id="ARBA00022679"/>
    </source>
</evidence>
<dbReference type="InterPro" id="IPR004868">
    <property type="entry name" value="DNA-dir_DNA_pol_B_mt/vir"/>
</dbReference>
<comment type="catalytic activity">
    <reaction evidence="8">
        <text>DNA(n) + a 2'-deoxyribonucleoside 5'-triphosphate = DNA(n+1) + diphosphate</text>
        <dbReference type="Rhea" id="RHEA:22508"/>
        <dbReference type="Rhea" id="RHEA-COMP:17339"/>
        <dbReference type="Rhea" id="RHEA-COMP:17340"/>
        <dbReference type="ChEBI" id="CHEBI:33019"/>
        <dbReference type="ChEBI" id="CHEBI:61560"/>
        <dbReference type="ChEBI" id="CHEBI:173112"/>
        <dbReference type="EC" id="2.7.7.7"/>
    </reaction>
</comment>
<dbReference type="Gene3D" id="3.40.960.10">
    <property type="entry name" value="VSR Endonuclease"/>
    <property type="match status" value="1"/>
</dbReference>
<evidence type="ECO:0000313" key="11">
    <source>
        <dbReference type="Proteomes" id="UP001152747"/>
    </source>
</evidence>
<evidence type="ECO:0000256" key="4">
    <source>
        <dbReference type="ARBA" id="ARBA00022695"/>
    </source>
</evidence>
<dbReference type="EC" id="2.7.7.7" evidence="2"/>
<dbReference type="OrthoDB" id="5833128at2759"/>
<feature type="domain" description="DNA-directed DNA polymerase family B mitochondria/virus" evidence="9">
    <location>
        <begin position="566"/>
        <end position="728"/>
    </location>
</feature>
<sequence length="1379" mass="159076">MNTFQYRDNGDIVYFVNGVENVCRVGTQEYTVVKHMLDSNRQCGGSKRKQDDSIDTTANKKKDKFVTAEELEELKIYMQEVDLAMVRKNPGRMKMPKIKIKFKNLATKGITPMETMGKCLDIIIRKGIAMADGDLENTKIVVALSHPGFREKTIWLCNRSYQLINGFTLMNKMAAVIQSNEEVMMDEHFDFELHVMESENNKVGGCRSKCTTVNNSTYVDQRCGAKAFVLGEGKCLLKAVGIAMANHYYQIGGEDHIKYWNSIRRYKSVQEDAAFIIESATGLEKKTEHSLQDLRKIAHFFDDWNFVVFERQSFSNTASKIEELNPGKTKYVTLIYFDGHYDFVKKSKAIINASYCKRCGCLHNDRKHYRKCKALCRSCGHNACFNEPETEPRVKCKDCLRLFKNRKCFKDHIKIKKTTNMCSRFKCCPECNKVVDVVESVRYPHICENSRYCRKCRNYVGREHNCCYNPPSAKQRENVLKKQKTFLKVVYDVETVTVEEKDGFFSPLPTHIVNTVCWETWCQDCVDDEKCQSCTGKGCINYYDVSGEETVIGKFTKMLLYDEKFDKAILLAHNGGCYDHYFVLHEMLVKHGRFPHLTRKGRKIIVAYLDGEKPKFGGLRSNQLTFKDTLNFLPMGLAKLPKAFDIKEMVKGFYPHYLNTPKFYGKILDELPPLKYYNTDSMQNPETLIQYHNENRSKKFDADLERLKYCQSDVQITMAAIKKFSKICIEQLGGWDPVICAAKIPSFVMHLMKFENIRVGEIGYIPENGFPQRTQSKMAIKYLFWLSKELKINIQHLRNGGEKKIVIDGKIFYVDGYVAETNEIYEVYGCCVHGCPKCNPKDAFNPLDNMKTNGQILEDTLERQRKLEMAGYRVIVVWEHDIKKHLAANALLREFFVKCRHTICLQPRDAMYGGRTQPFRYILSVNPHENIRYLDFCSLYPFVNITQAYPKGQPDVITSNFDYESFKYRGLICCDVNPPKNLKLPILPYRSGGKLLFPLCRSCAESMDWRSECTHKTVQERFLTGTWYSEELKLALENGYTILRYHEVWHWDDSKWQTGGFFARYLQPLLKMKHEASGWPLGVKTEEQKRQYIEEIERSDNVLLECEKIKKNPALRSIAKLFLNSAWGKYCENPAQEETKIFHTSDHIAQSNFANQPDFDLTSLDDIGDDITILSRLKHVDFIDTKNFANVVFGAITTAMGRITLYKAIKMVGYNRIAYCDTDSLVFIEKDGENLCGDLVGTGLGKLESEVPEGVKISKFVAIAPKCYCYELTDMNGVHVKFVIKAKGVTLDQANSNIVTFAEMERMAHEMITEQQTTPIQAKVRGMKKKFIVSITNYETMKVVQPIVDKMRLCEDGMTLPHGYTENNIIDDYLFYDNK</sequence>
<dbReference type="GO" id="GO:0000166">
    <property type="term" value="F:nucleotide binding"/>
    <property type="evidence" value="ECO:0007669"/>
    <property type="project" value="InterPro"/>
</dbReference>
<keyword evidence="3" id="KW-0808">Transferase</keyword>
<keyword evidence="11" id="KW-1185">Reference proteome</keyword>
<dbReference type="GO" id="GO:0042575">
    <property type="term" value="C:DNA polymerase complex"/>
    <property type="evidence" value="ECO:0007669"/>
    <property type="project" value="UniProtKB-ARBA"/>
</dbReference>
<dbReference type="Gene3D" id="3.30.420.10">
    <property type="entry name" value="Ribonuclease H-like superfamily/Ribonuclease H"/>
    <property type="match status" value="1"/>
</dbReference>
<accession>A0A9P1I498</accession>
<dbReference type="Gene3D" id="3.90.1600.10">
    <property type="entry name" value="Palm domain of DNA polymerase"/>
    <property type="match status" value="1"/>
</dbReference>
<dbReference type="SUPFAM" id="SSF53098">
    <property type="entry name" value="Ribonuclease H-like"/>
    <property type="match status" value="1"/>
</dbReference>
<comment type="similarity">
    <text evidence="1">Belongs to the DNA polymerase type-B family.</text>
</comment>
<dbReference type="Pfam" id="PF03175">
    <property type="entry name" value="DNA_pol_B_2"/>
    <property type="match status" value="2"/>
</dbReference>
<gene>
    <name evidence="10" type="ORF">CAMP_LOCUS864</name>
</gene>
<keyword evidence="4" id="KW-0548">Nucleotidyltransferase</keyword>
<dbReference type="InterPro" id="IPR012337">
    <property type="entry name" value="RNaseH-like_sf"/>
</dbReference>
<dbReference type="InterPro" id="IPR023211">
    <property type="entry name" value="DNA_pol_palm_dom_sf"/>
</dbReference>
<evidence type="ECO:0000256" key="2">
    <source>
        <dbReference type="ARBA" id="ARBA00012417"/>
    </source>
</evidence>
<dbReference type="PANTHER" id="PTHR33568">
    <property type="entry name" value="DNA POLYMERASE"/>
    <property type="match status" value="1"/>
</dbReference>
<keyword evidence="7" id="KW-0238">DNA-binding</keyword>
<organism evidence="10 11">
    <name type="scientific">Caenorhabditis angaria</name>
    <dbReference type="NCBI Taxonomy" id="860376"/>
    <lineage>
        <taxon>Eukaryota</taxon>
        <taxon>Metazoa</taxon>
        <taxon>Ecdysozoa</taxon>
        <taxon>Nematoda</taxon>
        <taxon>Chromadorea</taxon>
        <taxon>Rhabditida</taxon>
        <taxon>Rhabditina</taxon>
        <taxon>Rhabditomorpha</taxon>
        <taxon>Rhabditoidea</taxon>
        <taxon>Rhabditidae</taxon>
        <taxon>Peloderinae</taxon>
        <taxon>Caenorhabditis</taxon>
    </lineage>
</organism>
<dbReference type="InterPro" id="IPR043502">
    <property type="entry name" value="DNA/RNA_pol_sf"/>
</dbReference>
<dbReference type="Proteomes" id="UP001152747">
    <property type="component" value="Unassembled WGS sequence"/>
</dbReference>
<dbReference type="GO" id="GO:0006260">
    <property type="term" value="P:DNA replication"/>
    <property type="evidence" value="ECO:0007669"/>
    <property type="project" value="UniProtKB-KW"/>
</dbReference>
<evidence type="ECO:0000256" key="5">
    <source>
        <dbReference type="ARBA" id="ARBA00022705"/>
    </source>
</evidence>
<evidence type="ECO:0000313" key="10">
    <source>
        <dbReference type="EMBL" id="CAI5438227.1"/>
    </source>
</evidence>
<name>A0A9P1I498_9PELO</name>
<keyword evidence="6" id="KW-0239">DNA-directed DNA polymerase</keyword>
<feature type="domain" description="DNA-directed DNA polymerase family B mitochondria/virus" evidence="9">
    <location>
        <begin position="908"/>
        <end position="1077"/>
    </location>
</feature>
<evidence type="ECO:0000256" key="6">
    <source>
        <dbReference type="ARBA" id="ARBA00022932"/>
    </source>
</evidence>
<dbReference type="GO" id="GO:0003677">
    <property type="term" value="F:DNA binding"/>
    <property type="evidence" value="ECO:0007669"/>
    <property type="project" value="UniProtKB-KW"/>
</dbReference>